<comment type="caution">
    <text evidence="1">The sequence shown here is derived from an EMBL/GenBank/DDBJ whole genome shotgun (WGS) entry which is preliminary data.</text>
</comment>
<reference evidence="2" key="1">
    <citation type="submission" date="2022-10" db="EMBL/GenBank/DDBJ databases">
        <title>Genome assembly of Pristionchus species.</title>
        <authorList>
            <person name="Yoshida K."/>
            <person name="Sommer R.J."/>
        </authorList>
    </citation>
    <scope>NUCLEOTIDE SEQUENCE [LARGE SCALE GENOMIC DNA]</scope>
    <source>
        <strain evidence="2">RS5460</strain>
    </source>
</reference>
<name>A0AAN5DGK9_9BILA</name>
<gene>
    <name evidence="1" type="ORF">PMAYCL1PPCAC_31554</name>
</gene>
<accession>A0AAN5DGK9</accession>
<feature type="non-terminal residue" evidence="1">
    <location>
        <position position="1"/>
    </location>
</feature>
<proteinExistence type="predicted"/>
<evidence type="ECO:0000313" key="1">
    <source>
        <dbReference type="EMBL" id="GMR61359.1"/>
    </source>
</evidence>
<organism evidence="1 2">
    <name type="scientific">Pristionchus mayeri</name>
    <dbReference type="NCBI Taxonomy" id="1317129"/>
    <lineage>
        <taxon>Eukaryota</taxon>
        <taxon>Metazoa</taxon>
        <taxon>Ecdysozoa</taxon>
        <taxon>Nematoda</taxon>
        <taxon>Chromadorea</taxon>
        <taxon>Rhabditida</taxon>
        <taxon>Rhabditina</taxon>
        <taxon>Diplogasteromorpha</taxon>
        <taxon>Diplogasteroidea</taxon>
        <taxon>Neodiplogasteridae</taxon>
        <taxon>Pristionchus</taxon>
    </lineage>
</organism>
<protein>
    <submittedName>
        <fullName evidence="1">Uncharacterized protein</fullName>
    </submittedName>
</protein>
<keyword evidence="2" id="KW-1185">Reference proteome</keyword>
<dbReference type="EMBL" id="BTRK01000006">
    <property type="protein sequence ID" value="GMR61359.1"/>
    <property type="molecule type" value="Genomic_DNA"/>
</dbReference>
<dbReference type="AlphaFoldDB" id="A0AAN5DGK9"/>
<evidence type="ECO:0000313" key="2">
    <source>
        <dbReference type="Proteomes" id="UP001328107"/>
    </source>
</evidence>
<feature type="non-terminal residue" evidence="1">
    <location>
        <position position="73"/>
    </location>
</feature>
<dbReference type="Proteomes" id="UP001328107">
    <property type="component" value="Unassembled WGS sequence"/>
</dbReference>
<sequence length="73" mass="8418">EYSLSRFSDRLLRRCIDELLEGSITNYELKSGLARELDVMHVSEEIAVVDSLFLALNQVEHGHIRHFAPHRIA</sequence>